<evidence type="ECO:0000256" key="8">
    <source>
        <dbReference type="SAM" id="MobiDB-lite"/>
    </source>
</evidence>
<dbReference type="EC" id="3.4.21.89" evidence="4 7"/>
<dbReference type="InterPro" id="IPR019758">
    <property type="entry name" value="Pept_S26A_signal_pept_1_CS"/>
</dbReference>
<organism evidence="10 11">
    <name type="scientific">Nocardioides currus</name>
    <dbReference type="NCBI Taxonomy" id="2133958"/>
    <lineage>
        <taxon>Bacteria</taxon>
        <taxon>Bacillati</taxon>
        <taxon>Actinomycetota</taxon>
        <taxon>Actinomycetes</taxon>
        <taxon>Propionibacteriales</taxon>
        <taxon>Nocardioidaceae</taxon>
        <taxon>Nocardioides</taxon>
    </lineage>
</organism>
<keyword evidence="11" id="KW-1185">Reference proteome</keyword>
<dbReference type="PANTHER" id="PTHR43390">
    <property type="entry name" value="SIGNAL PEPTIDASE I"/>
    <property type="match status" value="1"/>
</dbReference>
<dbReference type="InterPro" id="IPR036286">
    <property type="entry name" value="LexA/Signal_pep-like_sf"/>
</dbReference>
<dbReference type="GO" id="GO:0004252">
    <property type="term" value="F:serine-type endopeptidase activity"/>
    <property type="evidence" value="ECO:0007669"/>
    <property type="project" value="InterPro"/>
</dbReference>
<reference evidence="10 11" key="1">
    <citation type="submission" date="2018-03" db="EMBL/GenBank/DDBJ databases">
        <authorList>
            <person name="Keele B.F."/>
        </authorList>
    </citation>
    <scope>NUCLEOTIDE SEQUENCE [LARGE SCALE GENOMIC DNA]</scope>
    <source>
        <strain evidence="10 11">IB-3</strain>
    </source>
</reference>
<comment type="similarity">
    <text evidence="3 7">Belongs to the peptidase S26 family.</text>
</comment>
<keyword evidence="7" id="KW-0472">Membrane</keyword>
<evidence type="ECO:0000256" key="2">
    <source>
        <dbReference type="ARBA" id="ARBA00004401"/>
    </source>
</evidence>
<dbReference type="SUPFAM" id="SSF51306">
    <property type="entry name" value="LexA/Signal peptidase"/>
    <property type="match status" value="1"/>
</dbReference>
<feature type="active site" evidence="6">
    <location>
        <position position="151"/>
    </location>
</feature>
<evidence type="ECO:0000256" key="3">
    <source>
        <dbReference type="ARBA" id="ARBA00009370"/>
    </source>
</evidence>
<keyword evidence="7" id="KW-0645">Protease</keyword>
<evidence type="ECO:0000256" key="5">
    <source>
        <dbReference type="ARBA" id="ARBA00022801"/>
    </source>
</evidence>
<dbReference type="RefSeq" id="WP_108344915.1">
    <property type="nucleotide sequence ID" value="NZ_PYXZ01000005.1"/>
</dbReference>
<protein>
    <recommendedName>
        <fullName evidence="4 7">Signal peptidase I</fullName>
        <ecNumber evidence="4 7">3.4.21.89</ecNumber>
    </recommendedName>
</protein>
<dbReference type="Gene3D" id="2.10.109.10">
    <property type="entry name" value="Umud Fragment, subunit A"/>
    <property type="match status" value="1"/>
</dbReference>
<dbReference type="PANTHER" id="PTHR43390:SF1">
    <property type="entry name" value="CHLOROPLAST PROCESSING PEPTIDASE"/>
    <property type="match status" value="1"/>
</dbReference>
<dbReference type="PROSITE" id="PS00761">
    <property type="entry name" value="SPASE_I_3"/>
    <property type="match status" value="1"/>
</dbReference>
<name>A0A2R7YWL9_9ACTN</name>
<sequence>MTSHDRGLPPTDTQPEGPRSSSSPEDGPGWGADPAPGSAADKPKEHHLALWAEALLLLAVALVLAVAIKALFLQAFYIPSESMEPGLVKDDRILVQKVSYWGGGEPQRGDVVVFKDPGGWLNAAESAGPTGTIPKAMAKIGLYPSGGHLVKRVIGVAGDVIECCDDQGRILVNGQPLDEDSYVKDDPDTQCNGPMVDQCTTDWKAGPVPEGHVFVMGDNRGHSADSTVHMCRPKAETDCVPGQEFVADDLVVGRVFVLLWPRERFDWLSRPATFEDVPDGSSGS</sequence>
<feature type="region of interest" description="Disordered" evidence="8">
    <location>
        <begin position="1"/>
        <end position="42"/>
    </location>
</feature>
<dbReference type="AlphaFoldDB" id="A0A2R7YWL9"/>
<dbReference type="NCBIfam" id="TIGR02227">
    <property type="entry name" value="sigpep_I_bact"/>
    <property type="match status" value="1"/>
</dbReference>
<dbReference type="GO" id="GO:0009003">
    <property type="term" value="F:signal peptidase activity"/>
    <property type="evidence" value="ECO:0007669"/>
    <property type="project" value="UniProtKB-EC"/>
</dbReference>
<feature type="domain" description="Peptidase S26" evidence="9">
    <location>
        <begin position="52"/>
        <end position="260"/>
    </location>
</feature>
<comment type="subcellular location">
    <subcellularLocation>
        <location evidence="2">Cell membrane</location>
        <topology evidence="2">Single-pass type II membrane protein</topology>
    </subcellularLocation>
    <subcellularLocation>
        <location evidence="7">Membrane</location>
        <topology evidence="7">Single-pass type II membrane protein</topology>
    </subcellularLocation>
</comment>
<accession>A0A2R7YWL9</accession>
<evidence type="ECO:0000259" key="9">
    <source>
        <dbReference type="Pfam" id="PF10502"/>
    </source>
</evidence>
<evidence type="ECO:0000256" key="1">
    <source>
        <dbReference type="ARBA" id="ARBA00000677"/>
    </source>
</evidence>
<keyword evidence="7" id="KW-0812">Transmembrane</keyword>
<evidence type="ECO:0000256" key="4">
    <source>
        <dbReference type="ARBA" id="ARBA00013208"/>
    </source>
</evidence>
<keyword evidence="7" id="KW-1133">Transmembrane helix</keyword>
<evidence type="ECO:0000256" key="7">
    <source>
        <dbReference type="RuleBase" id="RU362042"/>
    </source>
</evidence>
<gene>
    <name evidence="10" type="primary">lepB</name>
    <name evidence="10" type="ORF">C7S10_13305</name>
</gene>
<evidence type="ECO:0000256" key="6">
    <source>
        <dbReference type="PIRSR" id="PIRSR600223-1"/>
    </source>
</evidence>
<feature type="compositionally biased region" description="Low complexity" evidence="8">
    <location>
        <begin position="24"/>
        <end position="40"/>
    </location>
</feature>
<dbReference type="EMBL" id="PYXZ01000005">
    <property type="protein sequence ID" value="PUA80721.1"/>
    <property type="molecule type" value="Genomic_DNA"/>
</dbReference>
<dbReference type="InterPro" id="IPR019533">
    <property type="entry name" value="Peptidase_S26"/>
</dbReference>
<feature type="active site" evidence="6">
    <location>
        <position position="82"/>
    </location>
</feature>
<dbReference type="Proteomes" id="UP000244867">
    <property type="component" value="Unassembled WGS sequence"/>
</dbReference>
<dbReference type="InterPro" id="IPR000223">
    <property type="entry name" value="Pept_S26A_signal_pept_1"/>
</dbReference>
<dbReference type="OrthoDB" id="9815782at2"/>
<evidence type="ECO:0000313" key="11">
    <source>
        <dbReference type="Proteomes" id="UP000244867"/>
    </source>
</evidence>
<dbReference type="GO" id="GO:0006465">
    <property type="term" value="P:signal peptide processing"/>
    <property type="evidence" value="ECO:0007669"/>
    <property type="project" value="InterPro"/>
</dbReference>
<dbReference type="Pfam" id="PF10502">
    <property type="entry name" value="Peptidase_S26"/>
    <property type="match status" value="1"/>
</dbReference>
<evidence type="ECO:0000313" key="10">
    <source>
        <dbReference type="EMBL" id="PUA80721.1"/>
    </source>
</evidence>
<dbReference type="CDD" id="cd06530">
    <property type="entry name" value="S26_SPase_I"/>
    <property type="match status" value="1"/>
</dbReference>
<proteinExistence type="inferred from homology"/>
<comment type="catalytic activity">
    <reaction evidence="1 7">
        <text>Cleavage of hydrophobic, N-terminal signal or leader sequences from secreted and periplasmic proteins.</text>
        <dbReference type="EC" id="3.4.21.89"/>
    </reaction>
</comment>
<dbReference type="PRINTS" id="PR00727">
    <property type="entry name" value="LEADERPTASE"/>
</dbReference>
<feature type="transmembrane region" description="Helical" evidence="7">
    <location>
        <begin position="48"/>
        <end position="73"/>
    </location>
</feature>
<dbReference type="GO" id="GO:0005886">
    <property type="term" value="C:plasma membrane"/>
    <property type="evidence" value="ECO:0007669"/>
    <property type="project" value="UniProtKB-SubCell"/>
</dbReference>
<feature type="compositionally biased region" description="Polar residues" evidence="8">
    <location>
        <begin position="11"/>
        <end position="23"/>
    </location>
</feature>
<keyword evidence="5 7" id="KW-0378">Hydrolase</keyword>
<comment type="caution">
    <text evidence="10">The sequence shown here is derived from an EMBL/GenBank/DDBJ whole genome shotgun (WGS) entry which is preliminary data.</text>
</comment>